<gene>
    <name evidence="4" type="ORF">Slati_2315800</name>
</gene>
<feature type="repeat" description="PPR" evidence="3">
    <location>
        <begin position="44"/>
        <end position="78"/>
    </location>
</feature>
<protein>
    <recommendedName>
        <fullName evidence="5">Pentatricopeptide repeat-containing protein</fullName>
    </recommendedName>
</protein>
<evidence type="ECO:0000256" key="2">
    <source>
        <dbReference type="ARBA" id="ARBA00022737"/>
    </source>
</evidence>
<name>A0AAW2W9I3_9LAMI</name>
<evidence type="ECO:0008006" key="5">
    <source>
        <dbReference type="Google" id="ProtNLM"/>
    </source>
</evidence>
<dbReference type="NCBIfam" id="TIGR00756">
    <property type="entry name" value="PPR"/>
    <property type="match status" value="2"/>
</dbReference>
<dbReference type="Pfam" id="PF13041">
    <property type="entry name" value="PPR_2"/>
    <property type="match status" value="1"/>
</dbReference>
<proteinExistence type="inferred from homology"/>
<dbReference type="PANTHER" id="PTHR46128:SF211">
    <property type="entry name" value="PENTACOTRIPEPTIDE-REPEAT REGION OF PRORP DOMAIN-CONTAINING PROTEIN"/>
    <property type="match status" value="1"/>
</dbReference>
<dbReference type="AlphaFoldDB" id="A0AAW2W9I3"/>
<dbReference type="Gene3D" id="1.25.40.10">
    <property type="entry name" value="Tetratricopeptide repeat domain"/>
    <property type="match status" value="1"/>
</dbReference>
<evidence type="ECO:0000256" key="1">
    <source>
        <dbReference type="ARBA" id="ARBA00007626"/>
    </source>
</evidence>
<dbReference type="InterPro" id="IPR002885">
    <property type="entry name" value="PPR_rpt"/>
</dbReference>
<evidence type="ECO:0000256" key="3">
    <source>
        <dbReference type="PROSITE-ProRule" id="PRU00708"/>
    </source>
</evidence>
<dbReference type="EMBL" id="JACGWN010000008">
    <property type="protein sequence ID" value="KAL0438328.1"/>
    <property type="molecule type" value="Genomic_DNA"/>
</dbReference>
<dbReference type="InterPro" id="IPR011990">
    <property type="entry name" value="TPR-like_helical_dom_sf"/>
</dbReference>
<dbReference type="PANTHER" id="PTHR46128">
    <property type="entry name" value="MITOCHONDRIAL GROUP I INTRON SPLICING FACTOR CCM1"/>
    <property type="match status" value="1"/>
</dbReference>
<dbReference type="PROSITE" id="PS51375">
    <property type="entry name" value="PPR"/>
    <property type="match status" value="2"/>
</dbReference>
<keyword evidence="2" id="KW-0677">Repeat</keyword>
<feature type="repeat" description="PPR" evidence="3">
    <location>
        <begin position="9"/>
        <end position="43"/>
    </location>
</feature>
<evidence type="ECO:0000313" key="4">
    <source>
        <dbReference type="EMBL" id="KAL0438328.1"/>
    </source>
</evidence>
<reference evidence="4" key="1">
    <citation type="submission" date="2020-06" db="EMBL/GenBank/DDBJ databases">
        <authorList>
            <person name="Li T."/>
            <person name="Hu X."/>
            <person name="Zhang T."/>
            <person name="Song X."/>
            <person name="Zhang H."/>
            <person name="Dai N."/>
            <person name="Sheng W."/>
            <person name="Hou X."/>
            <person name="Wei L."/>
        </authorList>
    </citation>
    <scope>NUCLEOTIDE SEQUENCE</scope>
    <source>
        <strain evidence="4">KEN1</strain>
        <tissue evidence="4">Leaf</tissue>
    </source>
</reference>
<dbReference type="InterPro" id="IPR050872">
    <property type="entry name" value="PPR_P_subfamily"/>
</dbReference>
<comment type="similarity">
    <text evidence="1">Belongs to the PPR family. P subfamily.</text>
</comment>
<reference evidence="4" key="2">
    <citation type="journal article" date="2024" name="Plant">
        <title>Genomic evolution and insights into agronomic trait innovations of Sesamum species.</title>
        <authorList>
            <person name="Miao H."/>
            <person name="Wang L."/>
            <person name="Qu L."/>
            <person name="Liu H."/>
            <person name="Sun Y."/>
            <person name="Le M."/>
            <person name="Wang Q."/>
            <person name="Wei S."/>
            <person name="Zheng Y."/>
            <person name="Lin W."/>
            <person name="Duan Y."/>
            <person name="Cao H."/>
            <person name="Xiong S."/>
            <person name="Wang X."/>
            <person name="Wei L."/>
            <person name="Li C."/>
            <person name="Ma Q."/>
            <person name="Ju M."/>
            <person name="Zhao R."/>
            <person name="Li G."/>
            <person name="Mu C."/>
            <person name="Tian Q."/>
            <person name="Mei H."/>
            <person name="Zhang T."/>
            <person name="Gao T."/>
            <person name="Zhang H."/>
        </authorList>
    </citation>
    <scope>NUCLEOTIDE SEQUENCE</scope>
    <source>
        <strain evidence="4">KEN1</strain>
    </source>
</reference>
<organism evidence="4">
    <name type="scientific">Sesamum latifolium</name>
    <dbReference type="NCBI Taxonomy" id="2727402"/>
    <lineage>
        <taxon>Eukaryota</taxon>
        <taxon>Viridiplantae</taxon>
        <taxon>Streptophyta</taxon>
        <taxon>Embryophyta</taxon>
        <taxon>Tracheophyta</taxon>
        <taxon>Spermatophyta</taxon>
        <taxon>Magnoliopsida</taxon>
        <taxon>eudicotyledons</taxon>
        <taxon>Gunneridae</taxon>
        <taxon>Pentapetalae</taxon>
        <taxon>asterids</taxon>
        <taxon>lamiids</taxon>
        <taxon>Lamiales</taxon>
        <taxon>Pedaliaceae</taxon>
        <taxon>Sesamum</taxon>
    </lineage>
</organism>
<comment type="caution">
    <text evidence="4">The sequence shown here is derived from an EMBL/GenBank/DDBJ whole genome shotgun (WGS) entry which is preliminary data.</text>
</comment>
<sequence>MEAKECTPNSCTYNTLLLGLCKARLLDKGIELYQVMKKGDIKLETGSYGTFLRALCRKGRVAEAYEVFDYAVESKSLPDVAAYSTLESTLKWLQKAREQVLPFDMN</sequence>
<accession>A0AAW2W9I3</accession>